<sequence>MEDLRYIKNENKFLDYSFDVLKKYFNNDRIVFDSFYNSINSKEKKNKFLKIASFYKFLVVDGKFIVESNKPNAYIDYLDHTYKYIAIFSLIEDLYTEEEYKDFYSWLRSKETGIKFPIEDKNMLDILHEKYLDTHGSTQKAVRFFELLDDETKKYTTDKLMIRKNGEIQPPLFVELAKLLYQIRNDFIHKAKLIAQFNVGTTIHTTQNKLIINSLDFETIKMIFGKGLLKFFGYQN</sequence>
<reference evidence="1" key="1">
    <citation type="journal article" date="2014" name="Front. Microbiol.">
        <title>High frequency of phylogenetically diverse reductive dehalogenase-homologous genes in deep subseafloor sedimentary metagenomes.</title>
        <authorList>
            <person name="Kawai M."/>
            <person name="Futagami T."/>
            <person name="Toyoda A."/>
            <person name="Takaki Y."/>
            <person name="Nishi S."/>
            <person name="Hori S."/>
            <person name="Arai W."/>
            <person name="Tsubouchi T."/>
            <person name="Morono Y."/>
            <person name="Uchiyama I."/>
            <person name="Ito T."/>
            <person name="Fujiyama A."/>
            <person name="Inagaki F."/>
            <person name="Takami H."/>
        </authorList>
    </citation>
    <scope>NUCLEOTIDE SEQUENCE</scope>
    <source>
        <strain evidence="1">Expedition CK06-06</strain>
    </source>
</reference>
<comment type="caution">
    <text evidence="1">The sequence shown here is derived from an EMBL/GenBank/DDBJ whole genome shotgun (WGS) entry which is preliminary data.</text>
</comment>
<dbReference type="AlphaFoldDB" id="X1DMX4"/>
<evidence type="ECO:0008006" key="2">
    <source>
        <dbReference type="Google" id="ProtNLM"/>
    </source>
</evidence>
<proteinExistence type="predicted"/>
<accession>X1DMX4</accession>
<evidence type="ECO:0000313" key="1">
    <source>
        <dbReference type="EMBL" id="GAH22316.1"/>
    </source>
</evidence>
<dbReference type="EMBL" id="BARU01003288">
    <property type="protein sequence ID" value="GAH22316.1"/>
    <property type="molecule type" value="Genomic_DNA"/>
</dbReference>
<name>X1DMX4_9ZZZZ</name>
<gene>
    <name evidence="1" type="ORF">S03H2_07207</name>
</gene>
<protein>
    <recommendedName>
        <fullName evidence="2">Apea-like HEPN domain-containing protein</fullName>
    </recommendedName>
</protein>
<organism evidence="1">
    <name type="scientific">marine sediment metagenome</name>
    <dbReference type="NCBI Taxonomy" id="412755"/>
    <lineage>
        <taxon>unclassified sequences</taxon>
        <taxon>metagenomes</taxon>
        <taxon>ecological metagenomes</taxon>
    </lineage>
</organism>